<dbReference type="AlphaFoldDB" id="A0A246I8M3"/>
<keyword evidence="1" id="KW-0812">Transmembrane</keyword>
<dbReference type="Gene3D" id="2.40.30.170">
    <property type="match status" value="1"/>
</dbReference>
<evidence type="ECO:0000259" key="2">
    <source>
        <dbReference type="Pfam" id="PF26002"/>
    </source>
</evidence>
<organism evidence="3 4">
    <name type="scientific">Stenotrophomonas maltophilia</name>
    <name type="common">Pseudomonas maltophilia</name>
    <name type="synonym">Xanthomonas maltophilia</name>
    <dbReference type="NCBI Taxonomy" id="40324"/>
    <lineage>
        <taxon>Bacteria</taxon>
        <taxon>Pseudomonadati</taxon>
        <taxon>Pseudomonadota</taxon>
        <taxon>Gammaproteobacteria</taxon>
        <taxon>Lysobacterales</taxon>
        <taxon>Lysobacteraceae</taxon>
        <taxon>Stenotrophomonas</taxon>
        <taxon>Stenotrophomonas maltophilia group</taxon>
    </lineage>
</organism>
<dbReference type="PANTHER" id="PTHR30386">
    <property type="entry name" value="MEMBRANE FUSION SUBUNIT OF EMRAB-TOLC MULTIDRUG EFFLUX PUMP"/>
    <property type="match status" value="1"/>
</dbReference>
<evidence type="ECO:0000313" key="3">
    <source>
        <dbReference type="EMBL" id="OWQ75523.1"/>
    </source>
</evidence>
<name>A0A246I8M3_STEMA</name>
<keyword evidence="1" id="KW-0472">Membrane</keyword>
<reference evidence="3 4" key="1">
    <citation type="submission" date="2017-06" db="EMBL/GenBank/DDBJ databases">
        <authorList>
            <person name="Kim H.J."/>
            <person name="Triplett B.A."/>
        </authorList>
    </citation>
    <scope>NUCLEOTIDE SEQUENCE [LARGE SCALE GENOMIC DNA]</scope>
    <source>
        <strain evidence="3 4">594</strain>
    </source>
</reference>
<sequence>MSDLFRKEAVDAQRRSWLGAISLAQPVRFWILGLFAAIAASTIVSFLYLGEYSRRSRVLGELVPDLGLSTVVAPSAGVVSRLNVEEGDHVRVQDGLLTVNVPRVTSSGRDSVSTLLDAQRSRIASVSAISEFQDRQFAAQQDGAKAQRSAMLQELAQIESEIQTRGEQVRIGRETVARYRSVEGQRYVSLVQINQQEQSTLEMVNAQQALQRQATSIRRSLAELEQRLAEIPQQRLSTKAASERDLAALSQETIRMEADGELLLRAPVAGLVANRLVEAGQAVQPGQAILSLLPEGSELRAQLLVPSSAIGFVKVGDRVLLRYQACPYQKFGTHEGTVIRISRSAMMKSKESNDPNQSLYRVFVSLDHQDVLAYGNREPLRPGMQLEADIMGERRKLYEWLLEPLYSVTGKFTR</sequence>
<protein>
    <submittedName>
        <fullName evidence="3">Hemolysin D</fullName>
    </submittedName>
</protein>
<accession>A0A246I8M3</accession>
<gene>
    <name evidence="3" type="ORF">CEE63_08260</name>
</gene>
<dbReference type="EMBL" id="NIVX01000056">
    <property type="protein sequence ID" value="OWQ75523.1"/>
    <property type="molecule type" value="Genomic_DNA"/>
</dbReference>
<comment type="caution">
    <text evidence="3">The sequence shown here is derived from an EMBL/GenBank/DDBJ whole genome shotgun (WGS) entry which is preliminary data.</text>
</comment>
<keyword evidence="1" id="KW-1133">Transmembrane helix</keyword>
<dbReference type="PRINTS" id="PR01490">
    <property type="entry name" value="RTXTOXIND"/>
</dbReference>
<dbReference type="Pfam" id="PF26002">
    <property type="entry name" value="Beta-barrel_AprE"/>
    <property type="match status" value="1"/>
</dbReference>
<dbReference type="InterPro" id="IPR050739">
    <property type="entry name" value="MFP"/>
</dbReference>
<dbReference type="InterPro" id="IPR058982">
    <property type="entry name" value="Beta-barrel_AprE"/>
</dbReference>
<dbReference type="Gene3D" id="2.40.50.100">
    <property type="match status" value="1"/>
</dbReference>
<feature type="transmembrane region" description="Helical" evidence="1">
    <location>
        <begin position="27"/>
        <end position="49"/>
    </location>
</feature>
<proteinExistence type="predicted"/>
<dbReference type="PANTHER" id="PTHR30386:SF28">
    <property type="entry name" value="EXPORTED PROTEIN"/>
    <property type="match status" value="1"/>
</dbReference>
<dbReference type="Proteomes" id="UP000197090">
    <property type="component" value="Unassembled WGS sequence"/>
</dbReference>
<evidence type="ECO:0000256" key="1">
    <source>
        <dbReference type="SAM" id="Phobius"/>
    </source>
</evidence>
<dbReference type="RefSeq" id="WP_088496781.1">
    <property type="nucleotide sequence ID" value="NZ_NIVX01000056.1"/>
</dbReference>
<evidence type="ECO:0000313" key="4">
    <source>
        <dbReference type="Proteomes" id="UP000197090"/>
    </source>
</evidence>
<feature type="domain" description="AprE-like beta-barrel" evidence="2">
    <location>
        <begin position="301"/>
        <end position="391"/>
    </location>
</feature>